<evidence type="ECO:0000256" key="8">
    <source>
        <dbReference type="HAMAP-Rule" id="MF_00131"/>
    </source>
</evidence>
<dbReference type="InterPro" id="IPR011060">
    <property type="entry name" value="RibuloseP-bd_barrel"/>
</dbReference>
<organism evidence="10 11">
    <name type="scientific">Neptunomonas phycophila</name>
    <dbReference type="NCBI Taxonomy" id="1572645"/>
    <lineage>
        <taxon>Bacteria</taxon>
        <taxon>Pseudomonadati</taxon>
        <taxon>Pseudomonadota</taxon>
        <taxon>Gammaproteobacteria</taxon>
        <taxon>Oceanospirillales</taxon>
        <taxon>Oceanospirillaceae</taxon>
        <taxon>Neptunomonas</taxon>
    </lineage>
</organism>
<evidence type="ECO:0000256" key="9">
    <source>
        <dbReference type="RuleBase" id="RU003662"/>
    </source>
</evidence>
<evidence type="ECO:0000256" key="2">
    <source>
        <dbReference type="ARBA" id="ARBA00011270"/>
    </source>
</evidence>
<keyword evidence="5 8" id="KW-0057">Aromatic amino acid biosynthesis</keyword>
<dbReference type="SUPFAM" id="SSF51366">
    <property type="entry name" value="Ribulose-phoshate binding barrel"/>
    <property type="match status" value="1"/>
</dbReference>
<protein>
    <recommendedName>
        <fullName evidence="8">Tryptophan synthase alpha chain</fullName>
        <ecNumber evidence="8">4.2.1.20</ecNumber>
    </recommendedName>
</protein>
<dbReference type="AlphaFoldDB" id="A0AAW7XLB8"/>
<proteinExistence type="inferred from homology"/>
<dbReference type="InterPro" id="IPR018204">
    <property type="entry name" value="Trp_synthase_alpha_AS"/>
</dbReference>
<feature type="active site" description="Proton acceptor" evidence="8">
    <location>
        <position position="60"/>
    </location>
</feature>
<comment type="subunit">
    <text evidence="2 8">Tetramer of two alpha and two beta chains.</text>
</comment>
<dbReference type="EC" id="4.2.1.20" evidence="8"/>
<accession>A0AAW7XLB8</accession>
<comment type="pathway">
    <text evidence="1 8">Amino-acid biosynthesis; L-tryptophan biosynthesis; L-tryptophan from chorismate: step 5/5.</text>
</comment>
<reference evidence="10" key="1">
    <citation type="submission" date="2023-07" db="EMBL/GenBank/DDBJ databases">
        <title>Genome content predicts the carbon catabolic preferences of heterotrophic bacteria.</title>
        <authorList>
            <person name="Gralka M."/>
        </authorList>
    </citation>
    <scope>NUCLEOTIDE SEQUENCE</scope>
    <source>
        <strain evidence="10">I2M16</strain>
    </source>
</reference>
<comment type="similarity">
    <text evidence="8 9">Belongs to the TrpA family.</text>
</comment>
<dbReference type="PANTHER" id="PTHR43406:SF1">
    <property type="entry name" value="TRYPTOPHAN SYNTHASE ALPHA CHAIN, CHLOROPLASTIC"/>
    <property type="match status" value="1"/>
</dbReference>
<dbReference type="Pfam" id="PF00290">
    <property type="entry name" value="Trp_syntA"/>
    <property type="match status" value="1"/>
</dbReference>
<evidence type="ECO:0000256" key="4">
    <source>
        <dbReference type="ARBA" id="ARBA00022822"/>
    </source>
</evidence>
<dbReference type="EMBL" id="JAUOPG010000006">
    <property type="protein sequence ID" value="MDO6454084.1"/>
    <property type="molecule type" value="Genomic_DNA"/>
</dbReference>
<dbReference type="NCBIfam" id="TIGR00262">
    <property type="entry name" value="trpA"/>
    <property type="match status" value="1"/>
</dbReference>
<comment type="catalytic activity">
    <reaction evidence="7 8">
        <text>(1S,2R)-1-C-(indol-3-yl)glycerol 3-phosphate + L-serine = D-glyceraldehyde 3-phosphate + L-tryptophan + H2O</text>
        <dbReference type="Rhea" id="RHEA:10532"/>
        <dbReference type="ChEBI" id="CHEBI:15377"/>
        <dbReference type="ChEBI" id="CHEBI:33384"/>
        <dbReference type="ChEBI" id="CHEBI:57912"/>
        <dbReference type="ChEBI" id="CHEBI:58866"/>
        <dbReference type="ChEBI" id="CHEBI:59776"/>
        <dbReference type="EC" id="4.2.1.20"/>
    </reaction>
</comment>
<evidence type="ECO:0000256" key="5">
    <source>
        <dbReference type="ARBA" id="ARBA00023141"/>
    </source>
</evidence>
<evidence type="ECO:0000256" key="6">
    <source>
        <dbReference type="ARBA" id="ARBA00023239"/>
    </source>
</evidence>
<dbReference type="InterPro" id="IPR013785">
    <property type="entry name" value="Aldolase_TIM"/>
</dbReference>
<dbReference type="CDD" id="cd04724">
    <property type="entry name" value="Tryptophan_synthase_alpha"/>
    <property type="match status" value="1"/>
</dbReference>
<keyword evidence="6 8" id="KW-0456">Lyase</keyword>
<name>A0AAW7XLB8_9GAMM</name>
<evidence type="ECO:0000313" key="11">
    <source>
        <dbReference type="Proteomes" id="UP001169862"/>
    </source>
</evidence>
<dbReference type="HAMAP" id="MF_00131">
    <property type="entry name" value="Trp_synth_alpha"/>
    <property type="match status" value="1"/>
</dbReference>
<dbReference type="RefSeq" id="WP_303550551.1">
    <property type="nucleotide sequence ID" value="NZ_JAUOPG010000006.1"/>
</dbReference>
<comment type="caution">
    <text evidence="10">The sequence shown here is derived from an EMBL/GenBank/DDBJ whole genome shotgun (WGS) entry which is preliminary data.</text>
</comment>
<dbReference type="Gene3D" id="3.20.20.70">
    <property type="entry name" value="Aldolase class I"/>
    <property type="match status" value="1"/>
</dbReference>
<feature type="active site" description="Proton acceptor" evidence="8">
    <location>
        <position position="49"/>
    </location>
</feature>
<keyword evidence="4 8" id="KW-0822">Tryptophan biosynthesis</keyword>
<dbReference type="GO" id="GO:0005829">
    <property type="term" value="C:cytosol"/>
    <property type="evidence" value="ECO:0007669"/>
    <property type="project" value="TreeGrafter"/>
</dbReference>
<dbReference type="PROSITE" id="PS00167">
    <property type="entry name" value="TRP_SYNTHASE_ALPHA"/>
    <property type="match status" value="1"/>
</dbReference>
<dbReference type="Proteomes" id="UP001169862">
    <property type="component" value="Unassembled WGS sequence"/>
</dbReference>
<dbReference type="InterPro" id="IPR002028">
    <property type="entry name" value="Trp_synthase_suA"/>
</dbReference>
<evidence type="ECO:0000256" key="7">
    <source>
        <dbReference type="ARBA" id="ARBA00049047"/>
    </source>
</evidence>
<keyword evidence="3 8" id="KW-0028">Amino-acid biosynthesis</keyword>
<sequence>MHPLTQYIRDKRKTQDILLMTHVVYGYPSIEDSLSIMRSLLNQGADILEVQFPFSDPVADGPTITTACHQALKNKPRLEQLLADIEMLSKEFPKQHILLMSYLNPLLQFDLDNLANTMKNRGISSLIIPDILQDSYPLLAPLTEQSISPIWLVTPDMSDERIKQLKQRADGMLYCVSRKGVTGKQQTDSVDKSATIQIGNYLNRVKGLTELPLAMGFGIRTREDVKALIGHADVAIAGSVFLDAYNAGGIKAVGEQVTSLKSA</sequence>
<gene>
    <name evidence="8 10" type="primary">trpA</name>
    <name evidence="10" type="ORF">Q4490_10965</name>
</gene>
<dbReference type="GO" id="GO:0004834">
    <property type="term" value="F:tryptophan synthase activity"/>
    <property type="evidence" value="ECO:0007669"/>
    <property type="project" value="UniProtKB-UniRule"/>
</dbReference>
<dbReference type="PANTHER" id="PTHR43406">
    <property type="entry name" value="TRYPTOPHAN SYNTHASE, ALPHA CHAIN"/>
    <property type="match status" value="1"/>
</dbReference>
<evidence type="ECO:0000313" key="10">
    <source>
        <dbReference type="EMBL" id="MDO6454084.1"/>
    </source>
</evidence>
<evidence type="ECO:0000256" key="3">
    <source>
        <dbReference type="ARBA" id="ARBA00022605"/>
    </source>
</evidence>
<comment type="function">
    <text evidence="8">The alpha subunit is responsible for the aldol cleavage of indoleglycerol phosphate to indole and glyceraldehyde 3-phosphate.</text>
</comment>
<evidence type="ECO:0000256" key="1">
    <source>
        <dbReference type="ARBA" id="ARBA00004733"/>
    </source>
</evidence>